<proteinExistence type="predicted"/>
<dbReference type="InterPro" id="IPR016181">
    <property type="entry name" value="Acyl_CoA_acyltransferase"/>
</dbReference>
<sequence>MIHPEKFDQIYSIMEDSFPIIEFRSYEGQKRLLSNPYYRLLTQQDEQGKVIAFLAGWEFESFRFVEHIAVTPVIRGGGRGRLLMEQFMKESALPVILEVEPPEDELKRRRIGFYERLGFQLGDHKYMQPPLREGQPDLPLCIMSYPQRLTETEFHSYKVQLYKEVYGVSLDEPSTLN</sequence>
<dbReference type="Gene3D" id="3.40.630.30">
    <property type="match status" value="1"/>
</dbReference>
<protein>
    <submittedName>
        <fullName evidence="2">GNAT family N-acetyltransferase</fullName>
        <ecNumber evidence="2">2.3.1.-</ecNumber>
    </submittedName>
</protein>
<feature type="domain" description="N-acetyltransferase" evidence="1">
    <location>
        <begin position="1"/>
        <end position="148"/>
    </location>
</feature>
<dbReference type="GO" id="GO:0016746">
    <property type="term" value="F:acyltransferase activity"/>
    <property type="evidence" value="ECO:0007669"/>
    <property type="project" value="UniProtKB-KW"/>
</dbReference>
<evidence type="ECO:0000259" key="1">
    <source>
        <dbReference type="PROSITE" id="PS51186"/>
    </source>
</evidence>
<comment type="caution">
    <text evidence="2">The sequence shown here is derived from an EMBL/GenBank/DDBJ whole genome shotgun (WGS) entry which is preliminary data.</text>
</comment>
<dbReference type="CDD" id="cd04301">
    <property type="entry name" value="NAT_SF"/>
    <property type="match status" value="1"/>
</dbReference>
<keyword evidence="2" id="KW-0808">Transferase</keyword>
<dbReference type="Pfam" id="PF13508">
    <property type="entry name" value="Acetyltransf_7"/>
    <property type="match status" value="1"/>
</dbReference>
<dbReference type="RefSeq" id="WP_076312286.1">
    <property type="nucleotide sequence ID" value="NZ_JBHUMJ010000002.1"/>
</dbReference>
<accession>A0ABW5SIW0</accession>
<dbReference type="PROSITE" id="PS51186">
    <property type="entry name" value="GNAT"/>
    <property type="match status" value="1"/>
</dbReference>
<reference evidence="3" key="1">
    <citation type="journal article" date="2019" name="Int. J. Syst. Evol. Microbiol.">
        <title>The Global Catalogue of Microorganisms (GCM) 10K type strain sequencing project: providing services to taxonomists for standard genome sequencing and annotation.</title>
        <authorList>
            <consortium name="The Broad Institute Genomics Platform"/>
            <consortium name="The Broad Institute Genome Sequencing Center for Infectious Disease"/>
            <person name="Wu L."/>
            <person name="Ma J."/>
        </authorList>
    </citation>
    <scope>NUCLEOTIDE SEQUENCE [LARGE SCALE GENOMIC DNA]</scope>
    <source>
        <strain evidence="3">KCTC 33849</strain>
    </source>
</reference>
<organism evidence="2 3">
    <name type="scientific">Paenibacillus shunpengii</name>
    <dbReference type="NCBI Taxonomy" id="2054424"/>
    <lineage>
        <taxon>Bacteria</taxon>
        <taxon>Bacillati</taxon>
        <taxon>Bacillota</taxon>
        <taxon>Bacilli</taxon>
        <taxon>Bacillales</taxon>
        <taxon>Paenibacillaceae</taxon>
        <taxon>Paenibacillus</taxon>
    </lineage>
</organism>
<keyword evidence="2" id="KW-0012">Acyltransferase</keyword>
<dbReference type="SUPFAM" id="SSF55729">
    <property type="entry name" value="Acyl-CoA N-acyltransferases (Nat)"/>
    <property type="match status" value="1"/>
</dbReference>
<evidence type="ECO:0000313" key="2">
    <source>
        <dbReference type="EMBL" id="MFD2699074.1"/>
    </source>
</evidence>
<gene>
    <name evidence="2" type="ORF">ACFSVM_01205</name>
</gene>
<dbReference type="Proteomes" id="UP001597540">
    <property type="component" value="Unassembled WGS sequence"/>
</dbReference>
<dbReference type="EC" id="2.3.1.-" evidence="2"/>
<evidence type="ECO:0000313" key="3">
    <source>
        <dbReference type="Proteomes" id="UP001597540"/>
    </source>
</evidence>
<dbReference type="InterPro" id="IPR000182">
    <property type="entry name" value="GNAT_dom"/>
</dbReference>
<dbReference type="EMBL" id="JBHUMJ010000002">
    <property type="protein sequence ID" value="MFD2699074.1"/>
    <property type="molecule type" value="Genomic_DNA"/>
</dbReference>
<keyword evidence="3" id="KW-1185">Reference proteome</keyword>
<name>A0ABW5SIW0_9BACL</name>